<feature type="transmembrane region" description="Helical" evidence="6">
    <location>
        <begin position="212"/>
        <end position="233"/>
    </location>
</feature>
<feature type="compositionally biased region" description="Gly residues" evidence="7">
    <location>
        <begin position="74"/>
        <end position="119"/>
    </location>
</feature>
<dbReference type="GO" id="GO:0016020">
    <property type="term" value="C:membrane"/>
    <property type="evidence" value="ECO:0007669"/>
    <property type="project" value="UniProtKB-SubCell"/>
</dbReference>
<feature type="transmembrane region" description="Helical" evidence="6">
    <location>
        <begin position="173"/>
        <end position="192"/>
    </location>
</feature>
<dbReference type="OMA" id="FFYSVCY"/>
<dbReference type="GO" id="GO:0005737">
    <property type="term" value="C:cytoplasm"/>
    <property type="evidence" value="ECO:0000318"/>
    <property type="project" value="GO_Central"/>
</dbReference>
<dbReference type="EMBL" id="DF237404">
    <property type="protein sequence ID" value="GAQ88733.1"/>
    <property type="molecule type" value="Genomic_DNA"/>
</dbReference>
<keyword evidence="9" id="KW-1185">Reference proteome</keyword>
<evidence type="ECO:0000256" key="2">
    <source>
        <dbReference type="ARBA" id="ARBA00006824"/>
    </source>
</evidence>
<accession>A0A1Y1IDS3</accession>
<comment type="similarity">
    <text evidence="2 6">Belongs to the peroxisomal membrane protein PXMP2/4 family.</text>
</comment>
<dbReference type="Proteomes" id="UP000054558">
    <property type="component" value="Unassembled WGS sequence"/>
</dbReference>
<gene>
    <name evidence="8" type="ORF">KFL_004550040</name>
</gene>
<name>A0A1Y1IDS3_KLENI</name>
<evidence type="ECO:0000256" key="3">
    <source>
        <dbReference type="ARBA" id="ARBA00022692"/>
    </source>
</evidence>
<feature type="transmembrane region" description="Helical" evidence="6">
    <location>
        <begin position="276"/>
        <end position="294"/>
    </location>
</feature>
<reference evidence="8 9" key="1">
    <citation type="journal article" date="2014" name="Nat. Commun.">
        <title>Klebsormidium flaccidum genome reveals primary factors for plant terrestrial adaptation.</title>
        <authorList>
            <person name="Hori K."/>
            <person name="Maruyama F."/>
            <person name="Fujisawa T."/>
            <person name="Togashi T."/>
            <person name="Yamamoto N."/>
            <person name="Seo M."/>
            <person name="Sato S."/>
            <person name="Yamada T."/>
            <person name="Mori H."/>
            <person name="Tajima N."/>
            <person name="Moriyama T."/>
            <person name="Ikeuchi M."/>
            <person name="Watanabe M."/>
            <person name="Wada H."/>
            <person name="Kobayashi K."/>
            <person name="Saito M."/>
            <person name="Masuda T."/>
            <person name="Sasaki-Sekimoto Y."/>
            <person name="Mashiguchi K."/>
            <person name="Awai K."/>
            <person name="Shimojima M."/>
            <person name="Masuda S."/>
            <person name="Iwai M."/>
            <person name="Nobusawa T."/>
            <person name="Narise T."/>
            <person name="Kondo S."/>
            <person name="Saito H."/>
            <person name="Sato R."/>
            <person name="Murakawa M."/>
            <person name="Ihara Y."/>
            <person name="Oshima-Yamada Y."/>
            <person name="Ohtaka K."/>
            <person name="Satoh M."/>
            <person name="Sonobe K."/>
            <person name="Ishii M."/>
            <person name="Ohtani R."/>
            <person name="Kanamori-Sato M."/>
            <person name="Honoki R."/>
            <person name="Miyazaki D."/>
            <person name="Mochizuki H."/>
            <person name="Umetsu J."/>
            <person name="Higashi K."/>
            <person name="Shibata D."/>
            <person name="Kamiya Y."/>
            <person name="Sato N."/>
            <person name="Nakamura Y."/>
            <person name="Tabata S."/>
            <person name="Ida S."/>
            <person name="Kurokawa K."/>
            <person name="Ohta H."/>
        </authorList>
    </citation>
    <scope>NUCLEOTIDE SEQUENCE [LARGE SCALE GENOMIC DNA]</scope>
    <source>
        <strain evidence="8 9">NIES-2285</strain>
    </source>
</reference>
<dbReference type="AlphaFoldDB" id="A0A1Y1IDS3"/>
<feature type="region of interest" description="Disordered" evidence="7">
    <location>
        <begin position="68"/>
        <end position="119"/>
    </location>
</feature>
<evidence type="ECO:0000256" key="4">
    <source>
        <dbReference type="ARBA" id="ARBA00022989"/>
    </source>
</evidence>
<evidence type="ECO:0000256" key="5">
    <source>
        <dbReference type="ARBA" id="ARBA00023136"/>
    </source>
</evidence>
<comment type="subcellular location">
    <subcellularLocation>
        <location evidence="1">Membrane</location>
        <topology evidence="1">Multi-pass membrane protein</topology>
    </subcellularLocation>
</comment>
<evidence type="ECO:0000313" key="9">
    <source>
        <dbReference type="Proteomes" id="UP000054558"/>
    </source>
</evidence>
<dbReference type="OrthoDB" id="430207at2759"/>
<dbReference type="InterPro" id="IPR007248">
    <property type="entry name" value="Mpv17_PMP22"/>
</dbReference>
<evidence type="ECO:0000256" key="1">
    <source>
        <dbReference type="ARBA" id="ARBA00004141"/>
    </source>
</evidence>
<dbReference type="PANTHER" id="PTHR11266">
    <property type="entry name" value="PEROXISOMAL MEMBRANE PROTEIN 2, PXMP2 MPV17"/>
    <property type="match status" value="1"/>
</dbReference>
<dbReference type="Pfam" id="PF04117">
    <property type="entry name" value="Mpv17_PMP22"/>
    <property type="match status" value="1"/>
</dbReference>
<dbReference type="STRING" id="105231.A0A1Y1IDS3"/>
<evidence type="ECO:0000256" key="7">
    <source>
        <dbReference type="SAM" id="MobiDB-lite"/>
    </source>
</evidence>
<keyword evidence="5 6" id="KW-0472">Membrane</keyword>
<dbReference type="PANTHER" id="PTHR11266:SF80">
    <property type="entry name" value="PEROXISOMAL MEMBRANE PROTEIN 2"/>
    <property type="match status" value="1"/>
</dbReference>
<organism evidence="8 9">
    <name type="scientific">Klebsormidium nitens</name>
    <name type="common">Green alga</name>
    <name type="synonym">Ulothrix nitens</name>
    <dbReference type="NCBI Taxonomy" id="105231"/>
    <lineage>
        <taxon>Eukaryota</taxon>
        <taxon>Viridiplantae</taxon>
        <taxon>Streptophyta</taxon>
        <taxon>Klebsormidiophyceae</taxon>
        <taxon>Klebsormidiales</taxon>
        <taxon>Klebsormidiaceae</taxon>
        <taxon>Klebsormidium</taxon>
    </lineage>
</organism>
<keyword evidence="3 6" id="KW-0812">Transmembrane</keyword>
<evidence type="ECO:0000313" key="8">
    <source>
        <dbReference type="EMBL" id="GAQ88733.1"/>
    </source>
</evidence>
<keyword evidence="4 6" id="KW-1133">Transmembrane helix</keyword>
<sequence length="296" mass="31535">MKLQATRFITEIFTEGAILTIHSKAAALCIRSMMAALILTTNDLPVASSHRKLSSKSRDKQRLSALATETEFGGNDGGGKKGTGVGDGGGGGGGGSGGDQGGGPGDFGPGFGGTGDGGKGPEPPLSLWQQYLALLESHPVLTKAITSSFLNFAGDLLCQTVIEKKKELDFRRMGVISLIGLVLVGPTLHFWYGLLNRTVKIPGGAGIVSRLVLDQFLFSPAFIAAFFSTLLTLEGRPSLIQATLQKEWVSTCIANWKIWIPFQFLNFWLVPPQLQVGAANVIALLWTVYLSFVTHK</sequence>
<proteinExistence type="inferred from homology"/>
<protein>
    <submittedName>
        <fullName evidence="8">Protein Mpv17</fullName>
    </submittedName>
</protein>
<evidence type="ECO:0000256" key="6">
    <source>
        <dbReference type="RuleBase" id="RU363053"/>
    </source>
</evidence>